<gene>
    <name evidence="2" type="ORF">ABID41_000249</name>
</gene>
<accession>A0ABV2EDN5</accession>
<dbReference type="InterPro" id="IPR015947">
    <property type="entry name" value="PUA-like_sf"/>
</dbReference>
<feature type="domain" description="EVE" evidence="1">
    <location>
        <begin position="4"/>
        <end position="133"/>
    </location>
</feature>
<reference evidence="2 3" key="1">
    <citation type="submission" date="2024-06" db="EMBL/GenBank/DDBJ databases">
        <title>Genomic Encyclopedia of Type Strains, Phase IV (KMG-IV): sequencing the most valuable type-strain genomes for metagenomic binning, comparative biology and taxonomic classification.</title>
        <authorList>
            <person name="Goeker M."/>
        </authorList>
    </citation>
    <scope>NUCLEOTIDE SEQUENCE [LARGE SCALE GENOMIC DNA]</scope>
    <source>
        <strain evidence="2 3">DSM 17809</strain>
    </source>
</reference>
<dbReference type="Pfam" id="PF01878">
    <property type="entry name" value="EVE"/>
    <property type="match status" value="1"/>
</dbReference>
<sequence>MASHWLVKSEPETYSFEDLQKDGKTVWDGVRNFAAAGHLKAMKVGDQVLFYHSQEGKDVVGVARVAKEAFPDATDATGKFVAVELTPVRKLPRSVTLADMKATPALSDMAMLRQGRLSVSPVSDAEWATILKMAGE</sequence>
<name>A0ABV2EDN5_9CAUL</name>
<dbReference type="Gene3D" id="3.10.590.10">
    <property type="entry name" value="ph1033 like domains"/>
    <property type="match status" value="1"/>
</dbReference>
<evidence type="ECO:0000259" key="1">
    <source>
        <dbReference type="Pfam" id="PF01878"/>
    </source>
</evidence>
<comment type="caution">
    <text evidence="2">The sequence shown here is derived from an EMBL/GenBank/DDBJ whole genome shotgun (WGS) entry which is preliminary data.</text>
</comment>
<dbReference type="RefSeq" id="WP_331932147.1">
    <property type="nucleotide sequence ID" value="NZ_JBEPLU010000001.1"/>
</dbReference>
<dbReference type="PANTHER" id="PTHR14087">
    <property type="entry name" value="THYMOCYTE NUCLEAR PROTEIN 1"/>
    <property type="match status" value="1"/>
</dbReference>
<dbReference type="EMBL" id="JBEPLU010000001">
    <property type="protein sequence ID" value="MET3525154.1"/>
    <property type="molecule type" value="Genomic_DNA"/>
</dbReference>
<dbReference type="InterPro" id="IPR002740">
    <property type="entry name" value="EVE_domain"/>
</dbReference>
<proteinExistence type="predicted"/>
<dbReference type="SUPFAM" id="SSF88697">
    <property type="entry name" value="PUA domain-like"/>
    <property type="match status" value="1"/>
</dbReference>
<organism evidence="2 3">
    <name type="scientific">Phenylobacterium koreense</name>
    <dbReference type="NCBI Taxonomy" id="266125"/>
    <lineage>
        <taxon>Bacteria</taxon>
        <taxon>Pseudomonadati</taxon>
        <taxon>Pseudomonadota</taxon>
        <taxon>Alphaproteobacteria</taxon>
        <taxon>Caulobacterales</taxon>
        <taxon>Caulobacteraceae</taxon>
        <taxon>Phenylobacterium</taxon>
    </lineage>
</organism>
<dbReference type="PANTHER" id="PTHR14087:SF7">
    <property type="entry name" value="THYMOCYTE NUCLEAR PROTEIN 1"/>
    <property type="match status" value="1"/>
</dbReference>
<protein>
    <submittedName>
        <fullName evidence="2">RNA-binding protein with PUA-like domain</fullName>
    </submittedName>
</protein>
<dbReference type="Proteomes" id="UP001549110">
    <property type="component" value="Unassembled WGS sequence"/>
</dbReference>
<dbReference type="InterPro" id="IPR047197">
    <property type="entry name" value="THYN1-like_EVE"/>
</dbReference>
<dbReference type="InterPro" id="IPR052181">
    <property type="entry name" value="5hmC_binding"/>
</dbReference>
<keyword evidence="3" id="KW-1185">Reference proteome</keyword>
<evidence type="ECO:0000313" key="3">
    <source>
        <dbReference type="Proteomes" id="UP001549110"/>
    </source>
</evidence>
<dbReference type="CDD" id="cd21133">
    <property type="entry name" value="EVE"/>
    <property type="match status" value="1"/>
</dbReference>
<evidence type="ECO:0000313" key="2">
    <source>
        <dbReference type="EMBL" id="MET3525154.1"/>
    </source>
</evidence>